<dbReference type="SMART" id="SM00382">
    <property type="entry name" value="AAA"/>
    <property type="match status" value="1"/>
</dbReference>
<comment type="caution">
    <text evidence="10">The sequence shown here is derived from an EMBL/GenBank/DDBJ whole genome shotgun (WGS) entry which is preliminary data.</text>
</comment>
<evidence type="ECO:0000256" key="8">
    <source>
        <dbReference type="SAM" id="Phobius"/>
    </source>
</evidence>
<keyword evidence="7 8" id="KW-0472">Membrane</keyword>
<gene>
    <name evidence="10" type="ORF">ACFSJC_13575</name>
</gene>
<dbReference type="Pfam" id="PF00005">
    <property type="entry name" value="ABC_tran"/>
    <property type="match status" value="1"/>
</dbReference>
<dbReference type="SUPFAM" id="SSF52540">
    <property type="entry name" value="P-loop containing nucleoside triphosphate hydrolases"/>
    <property type="match status" value="1"/>
</dbReference>
<dbReference type="PANTHER" id="PTHR43553:SF11">
    <property type="entry name" value="ABC TRANSPORTER ATP-BINDING_PERMEASE PROTEIN YOJI"/>
    <property type="match status" value="1"/>
</dbReference>
<dbReference type="InterPro" id="IPR036640">
    <property type="entry name" value="ABC1_TM_sf"/>
</dbReference>
<reference evidence="11" key="1">
    <citation type="journal article" date="2019" name="Int. J. Syst. Evol. Microbiol.">
        <title>The Global Catalogue of Microorganisms (GCM) 10K type strain sequencing project: providing services to taxonomists for standard genome sequencing and annotation.</title>
        <authorList>
            <consortium name="The Broad Institute Genomics Platform"/>
            <consortium name="The Broad Institute Genome Sequencing Center for Infectious Disease"/>
            <person name="Wu L."/>
            <person name="Ma J."/>
        </authorList>
    </citation>
    <scope>NUCLEOTIDE SEQUENCE [LARGE SCALE GENOMIC DNA]</scope>
    <source>
        <strain evidence="11">KACC 12597</strain>
    </source>
</reference>
<evidence type="ECO:0000256" key="1">
    <source>
        <dbReference type="ARBA" id="ARBA00004651"/>
    </source>
</evidence>
<feature type="domain" description="ABC transporter" evidence="9">
    <location>
        <begin position="362"/>
        <end position="574"/>
    </location>
</feature>
<protein>
    <submittedName>
        <fullName evidence="10">ATP-binding cassette domain-containing protein</fullName>
    </submittedName>
</protein>
<evidence type="ECO:0000256" key="4">
    <source>
        <dbReference type="ARBA" id="ARBA00022741"/>
    </source>
</evidence>
<dbReference type="Proteomes" id="UP001597337">
    <property type="component" value="Unassembled WGS sequence"/>
</dbReference>
<evidence type="ECO:0000259" key="9">
    <source>
        <dbReference type="PROSITE" id="PS50893"/>
    </source>
</evidence>
<feature type="transmembrane region" description="Helical" evidence="8">
    <location>
        <begin position="81"/>
        <end position="99"/>
    </location>
</feature>
<dbReference type="PANTHER" id="PTHR43553">
    <property type="entry name" value="HEAVY METAL TRANSPORTER"/>
    <property type="match status" value="1"/>
</dbReference>
<dbReference type="InterPro" id="IPR015856">
    <property type="entry name" value="ABC_transpr_CbiO/EcfA_su"/>
</dbReference>
<keyword evidence="2" id="KW-0813">Transport</keyword>
<keyword evidence="4" id="KW-0547">Nucleotide-binding</keyword>
<feature type="transmembrane region" description="Helical" evidence="8">
    <location>
        <begin position="276"/>
        <end position="294"/>
    </location>
</feature>
<sequence length="574" mass="63482">MRREDRAEGSASLGDRLLALFGEVGTRARKRRPGVWRGLIGGLDDGGILNLSLVALLSAVCGTTVLLLLNAEAREVEYHGYSDLIAFGFLALLVIYRWSQNYLIREATQAIELALHERRLSTTRNVLRLSLEDVQALGLRSVIDGIGAHYGTLSQTLVPIVAGVEGVVLLVFMFGYLVILSPMAAALTTIVVAVTVMGFLASRSRLDEDLSLAVRSEEAFRDLAEGLVRGKKELRLNPDKRSAFQNDMIERSEELAMCRSNAAAHFASMLATGNSASYLMAGAVVFVLPLITGVEQTDISRIVVAVIFLLGPISSVVQTFQQVTTARFALAEIGAFQDRVEALADRHDSDRSNGRVPAFQELRLESLSYSHAGENGFSIRDIDLQLQKGEILFVTGGNGSGKTTLLRIITGLYPRHEGAMRLNGERLAHYPPQSYRNLFASVFSDFHVFQHPYGLDDAGLERLEQWLVEFDIRHKLGDDLGFIDANALSTGQKKRVGLALALAEQRQILVLDEWAADQDPATRRRFYHEILPRLKAEGLTILAVTHDDSYFDCCDRRLHMAEGRITEDGEAWRQ</sequence>
<feature type="transmembrane region" description="Helical" evidence="8">
    <location>
        <begin position="157"/>
        <end position="177"/>
    </location>
</feature>
<dbReference type="Gene3D" id="1.20.1560.10">
    <property type="entry name" value="ABC transporter type 1, transmembrane domain"/>
    <property type="match status" value="1"/>
</dbReference>
<dbReference type="Gene3D" id="3.40.50.300">
    <property type="entry name" value="P-loop containing nucleotide triphosphate hydrolases"/>
    <property type="match status" value="1"/>
</dbReference>
<evidence type="ECO:0000256" key="7">
    <source>
        <dbReference type="ARBA" id="ARBA00023136"/>
    </source>
</evidence>
<dbReference type="RefSeq" id="WP_386027475.1">
    <property type="nucleotide sequence ID" value="NZ_JBHUHX010000038.1"/>
</dbReference>
<dbReference type="EMBL" id="JBHUHX010000038">
    <property type="protein sequence ID" value="MFD2112873.1"/>
    <property type="molecule type" value="Genomic_DNA"/>
</dbReference>
<dbReference type="PROSITE" id="PS50893">
    <property type="entry name" value="ABC_TRANSPORTER_2"/>
    <property type="match status" value="1"/>
</dbReference>
<keyword evidence="3 8" id="KW-0812">Transmembrane</keyword>
<feature type="transmembrane region" description="Helical" evidence="8">
    <location>
        <begin position="48"/>
        <end position="69"/>
    </location>
</feature>
<evidence type="ECO:0000256" key="2">
    <source>
        <dbReference type="ARBA" id="ARBA00022448"/>
    </source>
</evidence>
<dbReference type="SUPFAM" id="SSF90123">
    <property type="entry name" value="ABC transporter transmembrane region"/>
    <property type="match status" value="1"/>
</dbReference>
<evidence type="ECO:0000313" key="11">
    <source>
        <dbReference type="Proteomes" id="UP001597337"/>
    </source>
</evidence>
<evidence type="ECO:0000256" key="3">
    <source>
        <dbReference type="ARBA" id="ARBA00022692"/>
    </source>
</evidence>
<dbReference type="InterPro" id="IPR050095">
    <property type="entry name" value="ECF_ABC_transporter_ATP-bd"/>
</dbReference>
<keyword evidence="11" id="KW-1185">Reference proteome</keyword>
<name>A0ABW4YBY0_9GAMM</name>
<dbReference type="CDD" id="cd03225">
    <property type="entry name" value="ABC_cobalt_CbiO_domain1"/>
    <property type="match status" value="1"/>
</dbReference>
<dbReference type="InterPro" id="IPR027417">
    <property type="entry name" value="P-loop_NTPase"/>
</dbReference>
<feature type="transmembrane region" description="Helical" evidence="8">
    <location>
        <begin position="184"/>
        <end position="202"/>
    </location>
</feature>
<dbReference type="InterPro" id="IPR003593">
    <property type="entry name" value="AAA+_ATPase"/>
</dbReference>
<dbReference type="GO" id="GO:0005524">
    <property type="term" value="F:ATP binding"/>
    <property type="evidence" value="ECO:0007669"/>
    <property type="project" value="UniProtKB-KW"/>
</dbReference>
<dbReference type="InterPro" id="IPR003439">
    <property type="entry name" value="ABC_transporter-like_ATP-bd"/>
</dbReference>
<evidence type="ECO:0000256" key="6">
    <source>
        <dbReference type="ARBA" id="ARBA00022989"/>
    </source>
</evidence>
<keyword evidence="6 8" id="KW-1133">Transmembrane helix</keyword>
<keyword evidence="5 10" id="KW-0067">ATP-binding</keyword>
<proteinExistence type="predicted"/>
<organism evidence="10 11">
    <name type="scientific">Thiorhodococcus fuscus</name>
    <dbReference type="NCBI Taxonomy" id="527200"/>
    <lineage>
        <taxon>Bacteria</taxon>
        <taxon>Pseudomonadati</taxon>
        <taxon>Pseudomonadota</taxon>
        <taxon>Gammaproteobacteria</taxon>
        <taxon>Chromatiales</taxon>
        <taxon>Chromatiaceae</taxon>
        <taxon>Thiorhodococcus</taxon>
    </lineage>
</organism>
<evidence type="ECO:0000313" key="10">
    <source>
        <dbReference type="EMBL" id="MFD2112873.1"/>
    </source>
</evidence>
<accession>A0ABW4YBY0</accession>
<evidence type="ECO:0000256" key="5">
    <source>
        <dbReference type="ARBA" id="ARBA00022840"/>
    </source>
</evidence>
<feature type="transmembrane region" description="Helical" evidence="8">
    <location>
        <begin position="301"/>
        <end position="320"/>
    </location>
</feature>
<comment type="subcellular location">
    <subcellularLocation>
        <location evidence="1">Cell membrane</location>
        <topology evidence="1">Multi-pass membrane protein</topology>
    </subcellularLocation>
</comment>